<dbReference type="InterPro" id="IPR009286">
    <property type="entry name" value="Ins_P5_2-kin"/>
</dbReference>
<dbReference type="AlphaFoldDB" id="D6X2Y5"/>
<protein>
    <recommendedName>
        <fullName evidence="2 7">Inositol-pentakisphosphate 2-kinase</fullName>
        <ecNumber evidence="2 7">2.7.1.158</ecNumber>
    </recommendedName>
</protein>
<keyword evidence="3 7" id="KW-0808">Transferase</keyword>
<evidence type="ECO:0000256" key="2">
    <source>
        <dbReference type="ARBA" id="ARBA00012023"/>
    </source>
</evidence>
<evidence type="ECO:0000256" key="5">
    <source>
        <dbReference type="ARBA" id="ARBA00022777"/>
    </source>
</evidence>
<comment type="domain">
    <text evidence="7">The EXKPK motif is conserved in inositol-pentakisphosphate 2-kinases of both family 1 and 2.</text>
</comment>
<evidence type="ECO:0000313" key="8">
    <source>
        <dbReference type="EMBL" id="EFA10622.1"/>
    </source>
</evidence>
<accession>D6X2Y5</accession>
<name>D6X2Y5_TRICA</name>
<evidence type="ECO:0000313" key="9">
    <source>
        <dbReference type="Proteomes" id="UP000007266"/>
    </source>
</evidence>
<dbReference type="GO" id="GO:0035299">
    <property type="term" value="F:inositol-1,3,4,5,6-pentakisphosphate 2-kinase activity"/>
    <property type="evidence" value="ECO:0007669"/>
    <property type="project" value="UniProtKB-EC"/>
</dbReference>
<dbReference type="Proteomes" id="UP000007266">
    <property type="component" value="Linkage group 9"/>
</dbReference>
<dbReference type="PANTHER" id="PTHR14456">
    <property type="entry name" value="INOSITOL POLYPHOSPHATE KINASE 1"/>
    <property type="match status" value="1"/>
</dbReference>
<dbReference type="InParanoid" id="D6X2Y5"/>
<evidence type="ECO:0000256" key="6">
    <source>
        <dbReference type="ARBA" id="ARBA00022840"/>
    </source>
</evidence>
<dbReference type="EC" id="2.7.1.158" evidence="2 7"/>
<evidence type="ECO:0000256" key="7">
    <source>
        <dbReference type="RuleBase" id="RU364126"/>
    </source>
</evidence>
<dbReference type="EMBL" id="KQ971372">
    <property type="protein sequence ID" value="EFA10622.1"/>
    <property type="molecule type" value="Genomic_DNA"/>
</dbReference>
<evidence type="ECO:0000256" key="1">
    <source>
        <dbReference type="ARBA" id="ARBA00007229"/>
    </source>
</evidence>
<gene>
    <name evidence="8" type="primary">AUGUSTUS-3.0.2_16259</name>
    <name evidence="8" type="ORF">TcasGA2_TC016259</name>
</gene>
<keyword evidence="5 7" id="KW-0418">Kinase</keyword>
<organism evidence="8 9">
    <name type="scientific">Tribolium castaneum</name>
    <name type="common">Red flour beetle</name>
    <dbReference type="NCBI Taxonomy" id="7070"/>
    <lineage>
        <taxon>Eukaryota</taxon>
        <taxon>Metazoa</taxon>
        <taxon>Ecdysozoa</taxon>
        <taxon>Arthropoda</taxon>
        <taxon>Hexapoda</taxon>
        <taxon>Insecta</taxon>
        <taxon>Pterygota</taxon>
        <taxon>Neoptera</taxon>
        <taxon>Endopterygota</taxon>
        <taxon>Coleoptera</taxon>
        <taxon>Polyphaga</taxon>
        <taxon>Cucujiformia</taxon>
        <taxon>Tenebrionidae</taxon>
        <taxon>Tenebrionidae incertae sedis</taxon>
        <taxon>Tribolium</taxon>
    </lineage>
</organism>
<dbReference type="InterPro" id="IPR043001">
    <property type="entry name" value="IP5_2-K_N_lobe"/>
</dbReference>
<dbReference type="PhylomeDB" id="D6X2Y5"/>
<dbReference type="Gene3D" id="3.30.200.110">
    <property type="entry name" value="Inositol-pentakisphosphate 2-kinase, N-lobe"/>
    <property type="match status" value="1"/>
</dbReference>
<evidence type="ECO:0000256" key="3">
    <source>
        <dbReference type="ARBA" id="ARBA00022679"/>
    </source>
</evidence>
<comment type="similarity">
    <text evidence="1">Belongs to the IPK1 type 2 family.</text>
</comment>
<dbReference type="GO" id="GO:0005524">
    <property type="term" value="F:ATP binding"/>
    <property type="evidence" value="ECO:0007669"/>
    <property type="project" value="UniProtKB-KW"/>
</dbReference>
<reference evidence="8 9" key="2">
    <citation type="journal article" date="2010" name="Nucleic Acids Res.">
        <title>BeetleBase in 2010: revisions to provide comprehensive genomic information for Tribolium castaneum.</title>
        <authorList>
            <person name="Kim H.S."/>
            <person name="Murphy T."/>
            <person name="Xia J."/>
            <person name="Caragea D."/>
            <person name="Park Y."/>
            <person name="Beeman R.W."/>
            <person name="Lorenzen M.D."/>
            <person name="Butcher S."/>
            <person name="Manak J.R."/>
            <person name="Brown S.J."/>
        </authorList>
    </citation>
    <scope>GENOME REANNOTATION</scope>
    <source>
        <strain evidence="8 9">Georgia GA2</strain>
    </source>
</reference>
<reference evidence="8 9" key="1">
    <citation type="journal article" date="2008" name="Nature">
        <title>The genome of the model beetle and pest Tribolium castaneum.</title>
        <authorList>
            <consortium name="Tribolium Genome Sequencing Consortium"/>
            <person name="Richards S."/>
            <person name="Gibbs R.A."/>
            <person name="Weinstock G.M."/>
            <person name="Brown S.J."/>
            <person name="Denell R."/>
            <person name="Beeman R.W."/>
            <person name="Gibbs R."/>
            <person name="Beeman R.W."/>
            <person name="Brown S.J."/>
            <person name="Bucher G."/>
            <person name="Friedrich M."/>
            <person name="Grimmelikhuijzen C.J."/>
            <person name="Klingler M."/>
            <person name="Lorenzen M."/>
            <person name="Richards S."/>
            <person name="Roth S."/>
            <person name="Schroder R."/>
            <person name="Tautz D."/>
            <person name="Zdobnov E.M."/>
            <person name="Muzny D."/>
            <person name="Gibbs R.A."/>
            <person name="Weinstock G.M."/>
            <person name="Attaway T."/>
            <person name="Bell S."/>
            <person name="Buhay C.J."/>
            <person name="Chandrabose M.N."/>
            <person name="Chavez D."/>
            <person name="Clerk-Blankenburg K.P."/>
            <person name="Cree A."/>
            <person name="Dao M."/>
            <person name="Davis C."/>
            <person name="Chacko J."/>
            <person name="Dinh H."/>
            <person name="Dugan-Rocha S."/>
            <person name="Fowler G."/>
            <person name="Garner T.T."/>
            <person name="Garnes J."/>
            <person name="Gnirke A."/>
            <person name="Hawes A."/>
            <person name="Hernandez J."/>
            <person name="Hines S."/>
            <person name="Holder M."/>
            <person name="Hume J."/>
            <person name="Jhangiani S.N."/>
            <person name="Joshi V."/>
            <person name="Khan Z.M."/>
            <person name="Jackson L."/>
            <person name="Kovar C."/>
            <person name="Kowis A."/>
            <person name="Lee S."/>
            <person name="Lewis L.R."/>
            <person name="Margolis J."/>
            <person name="Morgan M."/>
            <person name="Nazareth L.V."/>
            <person name="Nguyen N."/>
            <person name="Okwuonu G."/>
            <person name="Parker D."/>
            <person name="Richards S."/>
            <person name="Ruiz S.J."/>
            <person name="Santibanez J."/>
            <person name="Savard J."/>
            <person name="Scherer S.E."/>
            <person name="Schneider B."/>
            <person name="Sodergren E."/>
            <person name="Tautz D."/>
            <person name="Vattahil S."/>
            <person name="Villasana D."/>
            <person name="White C.S."/>
            <person name="Wright R."/>
            <person name="Park Y."/>
            <person name="Beeman R.W."/>
            <person name="Lord J."/>
            <person name="Oppert B."/>
            <person name="Lorenzen M."/>
            <person name="Brown S."/>
            <person name="Wang L."/>
            <person name="Savard J."/>
            <person name="Tautz D."/>
            <person name="Richards S."/>
            <person name="Weinstock G."/>
            <person name="Gibbs R.A."/>
            <person name="Liu Y."/>
            <person name="Worley K."/>
            <person name="Weinstock G."/>
            <person name="Elsik C.G."/>
            <person name="Reese J.T."/>
            <person name="Elhaik E."/>
            <person name="Landan G."/>
            <person name="Graur D."/>
            <person name="Arensburger P."/>
            <person name="Atkinson P."/>
            <person name="Beeman R.W."/>
            <person name="Beidler J."/>
            <person name="Brown S.J."/>
            <person name="Demuth J.P."/>
            <person name="Drury D.W."/>
            <person name="Du Y.Z."/>
            <person name="Fujiwara H."/>
            <person name="Lorenzen M."/>
            <person name="Maselli V."/>
            <person name="Osanai M."/>
            <person name="Park Y."/>
            <person name="Robertson H.M."/>
            <person name="Tu Z."/>
            <person name="Wang J.J."/>
            <person name="Wang S."/>
            <person name="Richards S."/>
            <person name="Song H."/>
            <person name="Zhang L."/>
            <person name="Sodergren E."/>
            <person name="Werner D."/>
            <person name="Stanke M."/>
            <person name="Morgenstern B."/>
            <person name="Solovyev V."/>
            <person name="Kosarev P."/>
            <person name="Brown G."/>
            <person name="Chen H.C."/>
            <person name="Ermolaeva O."/>
            <person name="Hlavina W."/>
            <person name="Kapustin Y."/>
            <person name="Kiryutin B."/>
            <person name="Kitts P."/>
            <person name="Maglott D."/>
            <person name="Pruitt K."/>
            <person name="Sapojnikov V."/>
            <person name="Souvorov A."/>
            <person name="Mackey A.J."/>
            <person name="Waterhouse R.M."/>
            <person name="Wyder S."/>
            <person name="Zdobnov E.M."/>
            <person name="Zdobnov E.M."/>
            <person name="Wyder S."/>
            <person name="Kriventseva E.V."/>
            <person name="Kadowaki T."/>
            <person name="Bork P."/>
            <person name="Aranda M."/>
            <person name="Bao R."/>
            <person name="Beermann A."/>
            <person name="Berns N."/>
            <person name="Bolognesi R."/>
            <person name="Bonneton F."/>
            <person name="Bopp D."/>
            <person name="Brown S.J."/>
            <person name="Bucher G."/>
            <person name="Butts T."/>
            <person name="Chaumot A."/>
            <person name="Denell R.E."/>
            <person name="Ferrier D.E."/>
            <person name="Friedrich M."/>
            <person name="Gordon C.M."/>
            <person name="Jindra M."/>
            <person name="Klingler M."/>
            <person name="Lan Q."/>
            <person name="Lattorff H.M."/>
            <person name="Laudet V."/>
            <person name="von Levetsow C."/>
            <person name="Liu Z."/>
            <person name="Lutz R."/>
            <person name="Lynch J.A."/>
            <person name="da Fonseca R.N."/>
            <person name="Posnien N."/>
            <person name="Reuter R."/>
            <person name="Roth S."/>
            <person name="Savard J."/>
            <person name="Schinko J.B."/>
            <person name="Schmitt C."/>
            <person name="Schoppmeier M."/>
            <person name="Schroder R."/>
            <person name="Shippy T.D."/>
            <person name="Simonnet F."/>
            <person name="Marques-Souza H."/>
            <person name="Tautz D."/>
            <person name="Tomoyasu Y."/>
            <person name="Trauner J."/>
            <person name="Van der Zee M."/>
            <person name="Vervoort M."/>
            <person name="Wittkopp N."/>
            <person name="Wimmer E.A."/>
            <person name="Yang X."/>
            <person name="Jones A.K."/>
            <person name="Sattelle D.B."/>
            <person name="Ebert P.R."/>
            <person name="Nelson D."/>
            <person name="Scott J.G."/>
            <person name="Beeman R.W."/>
            <person name="Muthukrishnan S."/>
            <person name="Kramer K.J."/>
            <person name="Arakane Y."/>
            <person name="Beeman R.W."/>
            <person name="Zhu Q."/>
            <person name="Hogenkamp D."/>
            <person name="Dixit R."/>
            <person name="Oppert B."/>
            <person name="Jiang H."/>
            <person name="Zou Z."/>
            <person name="Marshall J."/>
            <person name="Elpidina E."/>
            <person name="Vinokurov K."/>
            <person name="Oppert C."/>
            <person name="Zou Z."/>
            <person name="Evans J."/>
            <person name="Lu Z."/>
            <person name="Zhao P."/>
            <person name="Sumathipala N."/>
            <person name="Altincicek B."/>
            <person name="Vilcinskas A."/>
            <person name="Williams M."/>
            <person name="Hultmark D."/>
            <person name="Hetru C."/>
            <person name="Jiang H."/>
            <person name="Grimmelikhuijzen C.J."/>
            <person name="Hauser F."/>
            <person name="Cazzamali G."/>
            <person name="Williamson M."/>
            <person name="Park Y."/>
            <person name="Li B."/>
            <person name="Tanaka Y."/>
            <person name="Predel R."/>
            <person name="Neupert S."/>
            <person name="Schachtner J."/>
            <person name="Verleyen P."/>
            <person name="Raible F."/>
            <person name="Bork P."/>
            <person name="Friedrich M."/>
            <person name="Walden K.K."/>
            <person name="Robertson H.M."/>
            <person name="Angeli S."/>
            <person name="Foret S."/>
            <person name="Bucher G."/>
            <person name="Schuetz S."/>
            <person name="Maleszka R."/>
            <person name="Wimmer E.A."/>
            <person name="Beeman R.W."/>
            <person name="Lorenzen M."/>
            <person name="Tomoyasu Y."/>
            <person name="Miller S.C."/>
            <person name="Grossmann D."/>
            <person name="Bucher G."/>
        </authorList>
    </citation>
    <scope>NUCLEOTIDE SEQUENCE [LARGE SCALE GENOMIC DNA]</scope>
    <source>
        <strain evidence="8 9">Georgia GA2</strain>
    </source>
</reference>
<proteinExistence type="inferred from homology"/>
<keyword evidence="9" id="KW-1185">Reference proteome</keyword>
<evidence type="ECO:0000256" key="4">
    <source>
        <dbReference type="ARBA" id="ARBA00022741"/>
    </source>
</evidence>
<keyword evidence="4 7" id="KW-0547">Nucleotide-binding</keyword>
<comment type="function">
    <text evidence="7">Phosphorylates Ins(1,3,4,5,6)P5 at position 2 to form Ins(1,2,3,4,5,6)P6 (InsP6 or phytate).</text>
</comment>
<dbReference type="Pfam" id="PF06090">
    <property type="entry name" value="Ins_P5_2-kin"/>
    <property type="match status" value="1"/>
</dbReference>
<sequence>MFISSTEEFKIPPNWVYRGEGNCNVVLSLPNERKILRIRKTKRTTSLLSWLLNWITDILYWYCGNALNEELRDLTFYKKIIRPLIGINFVCDAEQVFLSRKQIKVLEDELAHQRPGYRKNKSLQYGRAALFDDYALLPDEFYPFPLSNNTYAIEIKPKQGWIPFSEKHLPKCTFCLNQYVKVIIFGVIP</sequence>
<dbReference type="PANTHER" id="PTHR14456:SF2">
    <property type="entry name" value="INOSITOL-PENTAKISPHOSPHATE 2-KINASE"/>
    <property type="match status" value="1"/>
</dbReference>
<keyword evidence="6 7" id="KW-0067">ATP-binding</keyword>
<dbReference type="HOGENOM" id="CLU_1436178_0_0_1"/>
<comment type="catalytic activity">
    <reaction evidence="7">
        <text>1D-myo-inositol 1,3,4,5,6-pentakisphosphate + ATP = 1D-myo-inositol hexakisphosphate + ADP + H(+)</text>
        <dbReference type="Rhea" id="RHEA:20313"/>
        <dbReference type="ChEBI" id="CHEBI:15378"/>
        <dbReference type="ChEBI" id="CHEBI:30616"/>
        <dbReference type="ChEBI" id="CHEBI:57733"/>
        <dbReference type="ChEBI" id="CHEBI:58130"/>
        <dbReference type="ChEBI" id="CHEBI:456216"/>
        <dbReference type="EC" id="2.7.1.158"/>
    </reaction>
</comment>